<feature type="transmembrane region" description="Helical" evidence="1">
    <location>
        <begin position="204"/>
        <end position="221"/>
    </location>
</feature>
<dbReference type="SUPFAM" id="SSF55073">
    <property type="entry name" value="Nucleotide cyclase"/>
    <property type="match status" value="1"/>
</dbReference>
<keyword evidence="1" id="KW-0812">Transmembrane</keyword>
<dbReference type="AlphaFoldDB" id="A0A952KM83"/>
<dbReference type="CDD" id="cd07302">
    <property type="entry name" value="CHD"/>
    <property type="match status" value="1"/>
</dbReference>
<keyword evidence="1" id="KW-0472">Membrane</keyword>
<feature type="domain" description="Guanylate cyclase" evidence="2">
    <location>
        <begin position="10"/>
        <end position="124"/>
    </location>
</feature>
<evidence type="ECO:0000256" key="1">
    <source>
        <dbReference type="SAM" id="Phobius"/>
    </source>
</evidence>
<dbReference type="Gene3D" id="3.30.70.1230">
    <property type="entry name" value="Nucleotide cyclase"/>
    <property type="match status" value="1"/>
</dbReference>
<dbReference type="GO" id="GO:0006171">
    <property type="term" value="P:cAMP biosynthetic process"/>
    <property type="evidence" value="ECO:0007669"/>
    <property type="project" value="TreeGrafter"/>
</dbReference>
<dbReference type="PROSITE" id="PS50125">
    <property type="entry name" value="GUANYLATE_CYCLASE_2"/>
    <property type="match status" value="1"/>
</dbReference>
<organism evidence="3 4">
    <name type="scientific">Inquilinus limosus</name>
    <dbReference type="NCBI Taxonomy" id="171674"/>
    <lineage>
        <taxon>Bacteria</taxon>
        <taxon>Pseudomonadati</taxon>
        <taxon>Pseudomonadota</taxon>
        <taxon>Alphaproteobacteria</taxon>
        <taxon>Rhodospirillales</taxon>
        <taxon>Rhodospirillaceae</taxon>
        <taxon>Inquilinus</taxon>
    </lineage>
</organism>
<protein>
    <submittedName>
        <fullName evidence="3">Adenylate/guanylate cyclase domain-containing protein</fullName>
    </submittedName>
</protein>
<proteinExistence type="predicted"/>
<reference evidence="3" key="1">
    <citation type="submission" date="2020-06" db="EMBL/GenBank/DDBJ databases">
        <title>Stable isotope informed genome-resolved metagenomics uncovers potential trophic interactions in rhizosphere soil.</title>
        <authorList>
            <person name="Starr E.P."/>
            <person name="Shi S."/>
            <person name="Blazewicz S.J."/>
            <person name="Koch B.J."/>
            <person name="Probst A.J."/>
            <person name="Hungate B.A."/>
            <person name="Pett-Ridge J."/>
            <person name="Firestone M.K."/>
            <person name="Banfield J.F."/>
        </authorList>
    </citation>
    <scope>NUCLEOTIDE SEQUENCE</scope>
    <source>
        <strain evidence="3">YM_69_17</strain>
    </source>
</reference>
<dbReference type="EMBL" id="JAEKLZ010000274">
    <property type="protein sequence ID" value="MBW8727404.1"/>
    <property type="molecule type" value="Genomic_DNA"/>
</dbReference>
<evidence type="ECO:0000313" key="3">
    <source>
        <dbReference type="EMBL" id="MBW8727404.1"/>
    </source>
</evidence>
<evidence type="ECO:0000259" key="2">
    <source>
        <dbReference type="PROSITE" id="PS50125"/>
    </source>
</evidence>
<dbReference type="Proteomes" id="UP000700706">
    <property type="component" value="Unassembled WGS sequence"/>
</dbReference>
<dbReference type="InterPro" id="IPR001054">
    <property type="entry name" value="A/G_cyclase"/>
</dbReference>
<dbReference type="InterPro" id="IPR029787">
    <property type="entry name" value="Nucleotide_cyclase"/>
</dbReference>
<dbReference type="GO" id="GO:0004016">
    <property type="term" value="F:adenylate cyclase activity"/>
    <property type="evidence" value="ECO:0007669"/>
    <property type="project" value="UniProtKB-ARBA"/>
</dbReference>
<dbReference type="GO" id="GO:0035556">
    <property type="term" value="P:intracellular signal transduction"/>
    <property type="evidence" value="ECO:0007669"/>
    <property type="project" value="InterPro"/>
</dbReference>
<dbReference type="Pfam" id="PF00211">
    <property type="entry name" value="Guanylate_cyc"/>
    <property type="match status" value="1"/>
</dbReference>
<evidence type="ECO:0000313" key="4">
    <source>
        <dbReference type="Proteomes" id="UP000700706"/>
    </source>
</evidence>
<name>A0A952KM83_9PROT</name>
<dbReference type="InterPro" id="IPR050697">
    <property type="entry name" value="Adenylyl/Guanylyl_Cyclase_3/4"/>
</dbReference>
<accession>A0A952KM83</accession>
<dbReference type="PANTHER" id="PTHR43081:SF19">
    <property type="entry name" value="PH-SENSITIVE ADENYLATE CYCLASE RV1264"/>
    <property type="match status" value="1"/>
</dbReference>
<gene>
    <name evidence="3" type="ORF">JF625_19925</name>
</gene>
<feature type="transmembrane region" description="Helical" evidence="1">
    <location>
        <begin position="227"/>
        <end position="244"/>
    </location>
</feature>
<sequence>MSQPERRLTAILCADVVGYSRLVGRDETGTLALLDQARDILRTVTEGQGGRVFNLAGDGLLAEFPSALAAVQAAVSAQDRLGVWASNQPEDDRMRLRIGVNLGDVVVNGGDLLGDGVNVAARLQALAQPGGICLSGAVYDQVRGRIEIGFADLGPQAMKNMADPVRVYALRVGPDADRVDVVAPAPAPARQPGREVFDQLRRRLLGALMVVAVLLVINLMTSPHDLWVQWPALGLGVAALLPVARRLLLGRPLNADGK</sequence>
<comment type="caution">
    <text evidence="3">The sequence shown here is derived from an EMBL/GenBank/DDBJ whole genome shotgun (WGS) entry which is preliminary data.</text>
</comment>
<dbReference type="PANTHER" id="PTHR43081">
    <property type="entry name" value="ADENYLATE CYCLASE, TERMINAL-DIFFERENTIATION SPECIFIC-RELATED"/>
    <property type="match status" value="1"/>
</dbReference>
<keyword evidence="1" id="KW-1133">Transmembrane helix</keyword>